<keyword evidence="1 5" id="KW-0328">Glycosyltransferase</keyword>
<dbReference type="PANTHER" id="PTHR45947">
    <property type="entry name" value="SULFOQUINOVOSYL TRANSFERASE SQD2"/>
    <property type="match status" value="1"/>
</dbReference>
<dbReference type="SUPFAM" id="SSF53756">
    <property type="entry name" value="UDP-Glycosyltransferase/glycogen phosphorylase"/>
    <property type="match status" value="1"/>
</dbReference>
<dbReference type="AlphaFoldDB" id="A0A9X3NAQ3"/>
<keyword evidence="6" id="KW-1185">Reference proteome</keyword>
<feature type="region of interest" description="Disordered" evidence="3">
    <location>
        <begin position="362"/>
        <end position="391"/>
    </location>
</feature>
<dbReference type="RefSeq" id="WP_270027029.1">
    <property type="nucleotide sequence ID" value="NZ_JAPDDP010000039.1"/>
</dbReference>
<proteinExistence type="predicted"/>
<evidence type="ECO:0000259" key="4">
    <source>
        <dbReference type="Pfam" id="PF13439"/>
    </source>
</evidence>
<evidence type="ECO:0000256" key="3">
    <source>
        <dbReference type="SAM" id="MobiDB-lite"/>
    </source>
</evidence>
<sequence length="391" mass="43134">MPRVALIHDFLLDVRGAERVFAAICDAWPEADVFTAVYDEKGTEGRFADRDPQASFLQKLRPTSRTFRPLLPFYPHAIESLDLRGYDIVVSSSSAWAHGVLVDPGAVHVSYCHNPFRYAWSEREATLAARSPLTRPALRLLLSRWRQWDWIAAQRVDAYVANSAITQKRIKRYFGRDSSILHPPVELSRFYPGSVGGHYLVLAELMAHKRIDVAVRAFNALGLPLVVVGDGPEYRRLKRMAGPTVRLTGRISDDEVADLLRTAQALVVTAEEEFGIAAVESLASGRPVIGLRAGGVLETVEEGVTGAFYDDADDPRSLAAAVAGFDVARVDSSTCVRSAHRFGAERFKERLQAIVEETAAKGRTAPEVDRPVGGLLPLRSSRRGAESMRTR</sequence>
<gene>
    <name evidence="5" type="ORF">OJ997_20250</name>
</gene>
<evidence type="ECO:0000313" key="6">
    <source>
        <dbReference type="Proteomes" id="UP001147653"/>
    </source>
</evidence>
<feature type="domain" description="Glycosyltransferase subfamily 4-like N-terminal" evidence="4">
    <location>
        <begin position="15"/>
        <end position="189"/>
    </location>
</feature>
<keyword evidence="2 5" id="KW-0808">Transferase</keyword>
<reference evidence="5" key="1">
    <citation type="submission" date="2022-10" db="EMBL/GenBank/DDBJ databases">
        <title>The WGS of Solirubrobacter phytolaccae KCTC 29190.</title>
        <authorList>
            <person name="Jiang Z."/>
        </authorList>
    </citation>
    <scope>NUCLEOTIDE SEQUENCE</scope>
    <source>
        <strain evidence="5">KCTC 29190</strain>
    </source>
</reference>
<accession>A0A9X3NAQ3</accession>
<name>A0A9X3NAQ3_9ACTN</name>
<evidence type="ECO:0000313" key="5">
    <source>
        <dbReference type="EMBL" id="MDA0182654.1"/>
    </source>
</evidence>
<organism evidence="5 6">
    <name type="scientific">Solirubrobacter phytolaccae</name>
    <dbReference type="NCBI Taxonomy" id="1404360"/>
    <lineage>
        <taxon>Bacteria</taxon>
        <taxon>Bacillati</taxon>
        <taxon>Actinomycetota</taxon>
        <taxon>Thermoleophilia</taxon>
        <taxon>Solirubrobacterales</taxon>
        <taxon>Solirubrobacteraceae</taxon>
        <taxon>Solirubrobacter</taxon>
    </lineage>
</organism>
<dbReference type="PANTHER" id="PTHR45947:SF3">
    <property type="entry name" value="SULFOQUINOVOSYL TRANSFERASE SQD2"/>
    <property type="match status" value="1"/>
</dbReference>
<dbReference type="Gene3D" id="3.40.50.2000">
    <property type="entry name" value="Glycogen Phosphorylase B"/>
    <property type="match status" value="2"/>
</dbReference>
<dbReference type="InterPro" id="IPR028098">
    <property type="entry name" value="Glyco_trans_4-like_N"/>
</dbReference>
<dbReference type="EC" id="2.4.-.-" evidence="5"/>
<evidence type="ECO:0000256" key="2">
    <source>
        <dbReference type="ARBA" id="ARBA00022679"/>
    </source>
</evidence>
<dbReference type="Pfam" id="PF13439">
    <property type="entry name" value="Glyco_transf_4"/>
    <property type="match status" value="1"/>
</dbReference>
<dbReference type="InterPro" id="IPR050194">
    <property type="entry name" value="Glycosyltransferase_grp1"/>
</dbReference>
<evidence type="ECO:0000256" key="1">
    <source>
        <dbReference type="ARBA" id="ARBA00022676"/>
    </source>
</evidence>
<dbReference type="EMBL" id="JAPDDP010000039">
    <property type="protein sequence ID" value="MDA0182654.1"/>
    <property type="molecule type" value="Genomic_DNA"/>
</dbReference>
<dbReference type="Proteomes" id="UP001147653">
    <property type="component" value="Unassembled WGS sequence"/>
</dbReference>
<dbReference type="GO" id="GO:0016757">
    <property type="term" value="F:glycosyltransferase activity"/>
    <property type="evidence" value="ECO:0007669"/>
    <property type="project" value="UniProtKB-KW"/>
</dbReference>
<comment type="caution">
    <text evidence="5">The sequence shown here is derived from an EMBL/GenBank/DDBJ whole genome shotgun (WGS) entry which is preliminary data.</text>
</comment>
<protein>
    <submittedName>
        <fullName evidence="5">Glycosyltransferase</fullName>
        <ecNumber evidence="5">2.4.-.-</ecNumber>
    </submittedName>
</protein>
<dbReference type="GO" id="GO:1901137">
    <property type="term" value="P:carbohydrate derivative biosynthetic process"/>
    <property type="evidence" value="ECO:0007669"/>
    <property type="project" value="UniProtKB-ARBA"/>
</dbReference>
<dbReference type="Pfam" id="PF13692">
    <property type="entry name" value="Glyco_trans_1_4"/>
    <property type="match status" value="1"/>
</dbReference>